<gene>
    <name evidence="2" type="ORF">TDIS_1254</name>
</gene>
<dbReference type="Gene3D" id="3.40.50.300">
    <property type="entry name" value="P-loop containing nucleotide triphosphate hydrolases"/>
    <property type="match status" value="1"/>
</dbReference>
<proteinExistence type="predicted"/>
<evidence type="ECO:0000259" key="1">
    <source>
        <dbReference type="Pfam" id="PF13175"/>
    </source>
</evidence>
<dbReference type="PANTHER" id="PTHR43581">
    <property type="entry name" value="ATP/GTP PHOSPHATASE"/>
    <property type="match status" value="1"/>
</dbReference>
<dbReference type="InterPro" id="IPR027417">
    <property type="entry name" value="P-loop_NTPase"/>
</dbReference>
<dbReference type="GO" id="GO:0004519">
    <property type="term" value="F:endonuclease activity"/>
    <property type="evidence" value="ECO:0007669"/>
    <property type="project" value="UniProtKB-KW"/>
</dbReference>
<dbReference type="InterPro" id="IPR041685">
    <property type="entry name" value="AAA_GajA/Old/RecF-like"/>
</dbReference>
<dbReference type="SUPFAM" id="SSF52540">
    <property type="entry name" value="P-loop containing nucleoside triphosphate hydrolases"/>
    <property type="match status" value="1"/>
</dbReference>
<dbReference type="AlphaFoldDB" id="A0A179D4J0"/>
<comment type="caution">
    <text evidence="2">The sequence shown here is derived from an EMBL/GenBank/DDBJ whole genome shotgun (WGS) entry which is preliminary data.</text>
</comment>
<dbReference type="EMBL" id="LWLG01000008">
    <property type="protein sequence ID" value="OAQ20639.1"/>
    <property type="molecule type" value="Genomic_DNA"/>
</dbReference>
<name>A0A179D4J0_9BACT</name>
<keyword evidence="2" id="KW-0540">Nuclease</keyword>
<feature type="domain" description="Endonuclease GajA/Old nuclease/RecF-like AAA" evidence="1">
    <location>
        <begin position="1"/>
        <end position="385"/>
    </location>
</feature>
<accession>A0A179D4J0</accession>
<sequence length="613" mass="70706">MKIAKVILEDFRAFKGKVVIPLDDFTAFIGKNDQGKSSILEAIDIFLNDGKGVVKTNHEDINVHARAEGKNSFKIGIVFKNFPQELIIDERYPTNLKNEFLLNEDELLEVWKTFTFSGRLKVVTTIACIHPVNDNFLKDLLRKKRRELQQFVNDNSILCSNRNINAILRESIRKFYKQKDGNLKLEKIEIQVDAEDAKAIWEKLKNYLPIYGLFHSDRKNLDQDAEIQDPLKIAVERIFKDDEEIKEQLLKIAEKVENQIKSIAESTIQQFKKLAKQETKIEPDIPSAVDLKWKDVYKGIGFKTDDGVPLNKRGSGFRRLVLLSFFISEKEKRKEESTFHVIYAIEEPETSLHPDLQRILLDSLLGLANSDIYQVLITTHSPSFIRLLPTDSIKYIEKENNSVSVAIFDENILSKIIQNLGIMPTIGKVIWCVEGETDEKFLININQNIPELKEIIDLSVYINSGVLAFNIMGGSQLKNHIDRHIFRNTNAIEFHLYDRDEDEKYKNEIEKVKQRKDGSNGLLTKKREIENYIPQKLIETELNIILGNISDWDNADIPKLVANKKGIKEKDAKKLLCGKVAQKITKSHLEELNAWEEIKNWFEIVKGMCNKVI</sequence>
<evidence type="ECO:0000313" key="2">
    <source>
        <dbReference type="EMBL" id="OAQ20639.1"/>
    </source>
</evidence>
<dbReference type="Proteomes" id="UP000078390">
    <property type="component" value="Unassembled WGS sequence"/>
</dbReference>
<evidence type="ECO:0000313" key="3">
    <source>
        <dbReference type="Proteomes" id="UP000078390"/>
    </source>
</evidence>
<keyword evidence="3" id="KW-1185">Reference proteome</keyword>
<dbReference type="InterPro" id="IPR051396">
    <property type="entry name" value="Bact_Antivir_Def_Nuclease"/>
</dbReference>
<dbReference type="Pfam" id="PF13175">
    <property type="entry name" value="AAA_15"/>
    <property type="match status" value="1"/>
</dbReference>
<dbReference type="RefSeq" id="WP_068670427.1">
    <property type="nucleotide sequence ID" value="NZ_LWLG01000008.1"/>
</dbReference>
<keyword evidence="2" id="KW-0255">Endonuclease</keyword>
<dbReference type="STRING" id="999894.TDIS_1254"/>
<organism evidence="2 3">
    <name type="scientific">Thermosulfurimonas dismutans</name>
    <dbReference type="NCBI Taxonomy" id="999894"/>
    <lineage>
        <taxon>Bacteria</taxon>
        <taxon>Pseudomonadati</taxon>
        <taxon>Thermodesulfobacteriota</taxon>
        <taxon>Thermodesulfobacteria</taxon>
        <taxon>Thermodesulfobacteriales</taxon>
        <taxon>Thermodesulfobacteriaceae</taxon>
        <taxon>Thermosulfurimonas</taxon>
    </lineage>
</organism>
<dbReference type="PATRIC" id="fig|999894.6.peg.1252"/>
<dbReference type="OrthoDB" id="9815944at2"/>
<reference evidence="2 3" key="1">
    <citation type="submission" date="2016-04" db="EMBL/GenBank/DDBJ databases">
        <title>Genome analysis of Thermosulfurimonas dismutans, the first thermophilic sulfur-disproportionating bacterium of the phylum Thermodesulfobacteria.</title>
        <authorList>
            <person name="Mardanov A.V."/>
            <person name="Beletsky A.V."/>
            <person name="Kadnikov V.V."/>
            <person name="Slobodkin A.I."/>
            <person name="Ravin N.V."/>
        </authorList>
    </citation>
    <scope>NUCLEOTIDE SEQUENCE [LARGE SCALE GENOMIC DNA]</scope>
    <source>
        <strain evidence="2 3">S95</strain>
    </source>
</reference>
<dbReference type="PANTHER" id="PTHR43581:SF4">
    <property type="entry name" value="ATP_GTP PHOSPHATASE"/>
    <property type="match status" value="1"/>
</dbReference>
<keyword evidence="2" id="KW-0378">Hydrolase</keyword>
<protein>
    <submittedName>
        <fullName evidence="2">Putative ATP-dependent endonuclease, OLD family</fullName>
    </submittedName>
</protein>